<keyword evidence="2" id="KW-1185">Reference proteome</keyword>
<dbReference type="Proteomes" id="UP000308197">
    <property type="component" value="Unassembled WGS sequence"/>
</dbReference>
<sequence length="321" mass="35175">MGGRAWGPRVQPAGGLLIGSRGEPSCLRIDRLPRPLEVMVRHLASRARAWLRKSVCLSSVGVLVPCRHGPPPLYLPSPAPPERSKPDQLWRDGWSTRRQSFRVALGRVCISSRSSLCQRISASPAVGPALDCRASVPVVRSFPQVSRQRSDRGQHAELIDSWYSTQIELPTPRTDAVATRRSVVLGAVLPSTPGPTELGLWALGFGLRAAQRIEGLARFGKLAGRASREVLGLKFQRATLCQRERTIPSQLVPLRTGVGRRGHPRPGLPADGSPRISRALFRHDVTLVFCSWTATVCSCADSEAHQRTTSRQFGILPDELY</sequence>
<evidence type="ECO:0000313" key="2">
    <source>
        <dbReference type="Proteomes" id="UP000308197"/>
    </source>
</evidence>
<accession>A0A5C3NS83</accession>
<protein>
    <submittedName>
        <fullName evidence="1">Uncharacterized protein</fullName>
    </submittedName>
</protein>
<dbReference type="EMBL" id="ML211827">
    <property type="protein sequence ID" value="TFK80185.1"/>
    <property type="molecule type" value="Genomic_DNA"/>
</dbReference>
<name>A0A5C3NS83_9APHY</name>
<organism evidence="1 2">
    <name type="scientific">Polyporus arcularius HHB13444</name>
    <dbReference type="NCBI Taxonomy" id="1314778"/>
    <lineage>
        <taxon>Eukaryota</taxon>
        <taxon>Fungi</taxon>
        <taxon>Dikarya</taxon>
        <taxon>Basidiomycota</taxon>
        <taxon>Agaricomycotina</taxon>
        <taxon>Agaricomycetes</taxon>
        <taxon>Polyporales</taxon>
        <taxon>Polyporaceae</taxon>
        <taxon>Polyporus</taxon>
    </lineage>
</organism>
<reference evidence="1 2" key="1">
    <citation type="journal article" date="2019" name="Nat. Ecol. Evol.">
        <title>Megaphylogeny resolves global patterns of mushroom evolution.</title>
        <authorList>
            <person name="Varga T."/>
            <person name="Krizsan K."/>
            <person name="Foldi C."/>
            <person name="Dima B."/>
            <person name="Sanchez-Garcia M."/>
            <person name="Sanchez-Ramirez S."/>
            <person name="Szollosi G.J."/>
            <person name="Szarkandi J.G."/>
            <person name="Papp V."/>
            <person name="Albert L."/>
            <person name="Andreopoulos W."/>
            <person name="Angelini C."/>
            <person name="Antonin V."/>
            <person name="Barry K.W."/>
            <person name="Bougher N.L."/>
            <person name="Buchanan P."/>
            <person name="Buyck B."/>
            <person name="Bense V."/>
            <person name="Catcheside P."/>
            <person name="Chovatia M."/>
            <person name="Cooper J."/>
            <person name="Damon W."/>
            <person name="Desjardin D."/>
            <person name="Finy P."/>
            <person name="Geml J."/>
            <person name="Haridas S."/>
            <person name="Hughes K."/>
            <person name="Justo A."/>
            <person name="Karasinski D."/>
            <person name="Kautmanova I."/>
            <person name="Kiss B."/>
            <person name="Kocsube S."/>
            <person name="Kotiranta H."/>
            <person name="LaButti K.M."/>
            <person name="Lechner B.E."/>
            <person name="Liimatainen K."/>
            <person name="Lipzen A."/>
            <person name="Lukacs Z."/>
            <person name="Mihaltcheva S."/>
            <person name="Morgado L.N."/>
            <person name="Niskanen T."/>
            <person name="Noordeloos M.E."/>
            <person name="Ohm R.A."/>
            <person name="Ortiz-Santana B."/>
            <person name="Ovrebo C."/>
            <person name="Racz N."/>
            <person name="Riley R."/>
            <person name="Savchenko A."/>
            <person name="Shiryaev A."/>
            <person name="Soop K."/>
            <person name="Spirin V."/>
            <person name="Szebenyi C."/>
            <person name="Tomsovsky M."/>
            <person name="Tulloss R.E."/>
            <person name="Uehling J."/>
            <person name="Grigoriev I.V."/>
            <person name="Vagvolgyi C."/>
            <person name="Papp T."/>
            <person name="Martin F.M."/>
            <person name="Miettinen O."/>
            <person name="Hibbett D.S."/>
            <person name="Nagy L.G."/>
        </authorList>
    </citation>
    <scope>NUCLEOTIDE SEQUENCE [LARGE SCALE GENOMIC DNA]</scope>
    <source>
        <strain evidence="1 2">HHB13444</strain>
    </source>
</reference>
<dbReference type="AlphaFoldDB" id="A0A5C3NS83"/>
<gene>
    <name evidence="1" type="ORF">K466DRAFT_391128</name>
</gene>
<proteinExistence type="predicted"/>
<evidence type="ECO:0000313" key="1">
    <source>
        <dbReference type="EMBL" id="TFK80185.1"/>
    </source>
</evidence>
<dbReference type="InParanoid" id="A0A5C3NS83"/>